<proteinExistence type="predicted"/>
<sequence length="168" mass="18523">MTSPSLVAPYPSPSSLWQWSCLYRCRFEPRQRGLCGSHCGNVDTVHHHQASTSFQPRVGLIKAGLSHFQHVYTMWGDLKRTLSKFSGANYPNKDPYRAKVILAPEATEGGFHCRWVVGLSAWANGAQPPHPPSFLPKALSFQKSASIAIILNGALLAMPLLSSFFLCL</sequence>
<keyword evidence="1" id="KW-0812">Transmembrane</keyword>
<organism evidence="2 3">
    <name type="scientific">Hevea brasiliensis</name>
    <name type="common">Para rubber tree</name>
    <name type="synonym">Siphonia brasiliensis</name>
    <dbReference type="NCBI Taxonomy" id="3981"/>
    <lineage>
        <taxon>Eukaryota</taxon>
        <taxon>Viridiplantae</taxon>
        <taxon>Streptophyta</taxon>
        <taxon>Embryophyta</taxon>
        <taxon>Tracheophyta</taxon>
        <taxon>Spermatophyta</taxon>
        <taxon>Magnoliopsida</taxon>
        <taxon>eudicotyledons</taxon>
        <taxon>Gunneridae</taxon>
        <taxon>Pentapetalae</taxon>
        <taxon>rosids</taxon>
        <taxon>fabids</taxon>
        <taxon>Malpighiales</taxon>
        <taxon>Euphorbiaceae</taxon>
        <taxon>Crotonoideae</taxon>
        <taxon>Micrandreae</taxon>
        <taxon>Hevea</taxon>
    </lineage>
</organism>
<feature type="transmembrane region" description="Helical" evidence="1">
    <location>
        <begin position="145"/>
        <end position="166"/>
    </location>
</feature>
<keyword evidence="1" id="KW-0472">Membrane</keyword>
<reference evidence="2 3" key="1">
    <citation type="journal article" date="2020" name="Mol. Plant">
        <title>The Chromosome-Based Rubber Tree Genome Provides New Insights into Spurge Genome Evolution and Rubber Biosynthesis.</title>
        <authorList>
            <person name="Liu J."/>
            <person name="Shi C."/>
            <person name="Shi C.C."/>
            <person name="Li W."/>
            <person name="Zhang Q.J."/>
            <person name="Zhang Y."/>
            <person name="Li K."/>
            <person name="Lu H.F."/>
            <person name="Shi C."/>
            <person name="Zhu S.T."/>
            <person name="Xiao Z.Y."/>
            <person name="Nan H."/>
            <person name="Yue Y."/>
            <person name="Zhu X.G."/>
            <person name="Wu Y."/>
            <person name="Hong X.N."/>
            <person name="Fan G.Y."/>
            <person name="Tong Y."/>
            <person name="Zhang D."/>
            <person name="Mao C.L."/>
            <person name="Liu Y.L."/>
            <person name="Hao S.J."/>
            <person name="Liu W.Q."/>
            <person name="Lv M.Q."/>
            <person name="Zhang H.B."/>
            <person name="Liu Y."/>
            <person name="Hu-Tang G.R."/>
            <person name="Wang J.P."/>
            <person name="Wang J.H."/>
            <person name="Sun Y.H."/>
            <person name="Ni S.B."/>
            <person name="Chen W.B."/>
            <person name="Zhang X.C."/>
            <person name="Jiao Y.N."/>
            <person name="Eichler E.E."/>
            <person name="Li G.H."/>
            <person name="Liu X."/>
            <person name="Gao L.Z."/>
        </authorList>
    </citation>
    <scope>NUCLEOTIDE SEQUENCE [LARGE SCALE GENOMIC DNA]</scope>
    <source>
        <strain evidence="3">cv. GT1</strain>
        <tissue evidence="2">Leaf</tissue>
    </source>
</reference>
<keyword evidence="1" id="KW-1133">Transmembrane helix</keyword>
<dbReference type="Proteomes" id="UP000467840">
    <property type="component" value="Chromosome 14"/>
</dbReference>
<evidence type="ECO:0000313" key="2">
    <source>
        <dbReference type="EMBL" id="KAF2310695.1"/>
    </source>
</evidence>
<evidence type="ECO:0000256" key="1">
    <source>
        <dbReference type="SAM" id="Phobius"/>
    </source>
</evidence>
<keyword evidence="3" id="KW-1185">Reference proteome</keyword>
<evidence type="ECO:0000313" key="3">
    <source>
        <dbReference type="Proteomes" id="UP000467840"/>
    </source>
</evidence>
<accession>A0A6A6MDX3</accession>
<gene>
    <name evidence="2" type="ORF">GH714_016348</name>
</gene>
<dbReference type="AlphaFoldDB" id="A0A6A6MDX3"/>
<dbReference type="EMBL" id="JAAGAX010000006">
    <property type="protein sequence ID" value="KAF2310695.1"/>
    <property type="molecule type" value="Genomic_DNA"/>
</dbReference>
<protein>
    <submittedName>
        <fullName evidence="2">Uncharacterized protein</fullName>
    </submittedName>
</protein>
<name>A0A6A6MDX3_HEVBR</name>
<comment type="caution">
    <text evidence="2">The sequence shown here is derived from an EMBL/GenBank/DDBJ whole genome shotgun (WGS) entry which is preliminary data.</text>
</comment>